<protein>
    <submittedName>
        <fullName evidence="2">Uncharacterized protein</fullName>
    </submittedName>
</protein>
<name>A0A3P5Y6A3_BRACM</name>
<evidence type="ECO:0000256" key="1">
    <source>
        <dbReference type="SAM" id="Phobius"/>
    </source>
</evidence>
<evidence type="ECO:0000313" key="3">
    <source>
        <dbReference type="EMBL" id="VDC59264.1"/>
    </source>
</evidence>
<organism evidence="3">
    <name type="scientific">Brassica campestris</name>
    <name type="common">Field mustard</name>
    <dbReference type="NCBI Taxonomy" id="3711"/>
    <lineage>
        <taxon>Eukaryota</taxon>
        <taxon>Viridiplantae</taxon>
        <taxon>Streptophyta</taxon>
        <taxon>Embryophyta</taxon>
        <taxon>Tracheophyta</taxon>
        <taxon>Spermatophyta</taxon>
        <taxon>Magnoliopsida</taxon>
        <taxon>eudicotyledons</taxon>
        <taxon>Gunneridae</taxon>
        <taxon>Pentapetalae</taxon>
        <taxon>rosids</taxon>
        <taxon>malvids</taxon>
        <taxon>Brassicales</taxon>
        <taxon>Brassicaceae</taxon>
        <taxon>Brassiceae</taxon>
        <taxon>Brassica</taxon>
    </lineage>
</organism>
<reference evidence="3" key="1">
    <citation type="submission" date="2018-11" db="EMBL/GenBank/DDBJ databases">
        <authorList>
            <consortium name="Genoscope - CEA"/>
            <person name="William W."/>
        </authorList>
    </citation>
    <scope>NUCLEOTIDE SEQUENCE</scope>
</reference>
<dbReference type="EMBL" id="LR031568">
    <property type="protein sequence ID" value="VDC59264.1"/>
    <property type="molecule type" value="Genomic_DNA"/>
</dbReference>
<dbReference type="Gramene" id="A09p13130.2_BraZ1">
    <property type="protein sequence ID" value="A09p13130.2_BraZ1.CDS"/>
    <property type="gene ID" value="A09g13130.2_BraZ1"/>
</dbReference>
<feature type="transmembrane region" description="Helical" evidence="1">
    <location>
        <begin position="31"/>
        <end position="48"/>
    </location>
</feature>
<dbReference type="AlphaFoldDB" id="A0A3P5Y6A3"/>
<proteinExistence type="predicted"/>
<keyword evidence="1" id="KW-0472">Membrane</keyword>
<dbReference type="Proteomes" id="UP000694005">
    <property type="component" value="Chromosome A09"/>
</dbReference>
<feature type="non-terminal residue" evidence="3">
    <location>
        <position position="105"/>
    </location>
</feature>
<sequence>MLPEADEVVCVQLQTIHRGYMIFFHFLKPEFIVMLVAIVLNMQVATYFDKMTQERPRKMMVNILLSCFQTVSTDCDSSDAEASQKDTDSRLFVISQEGNQQSYEF</sequence>
<evidence type="ECO:0000313" key="2">
    <source>
        <dbReference type="EMBL" id="CAG7860846.1"/>
    </source>
</evidence>
<dbReference type="EMBL" id="LS974625">
    <property type="protein sequence ID" value="CAG7860846.1"/>
    <property type="molecule type" value="Genomic_DNA"/>
</dbReference>
<gene>
    <name evidence="3" type="ORF">BRAA09T36875Z</name>
    <name evidence="2" type="ORF">BRAPAZ1V2_A09P13130.2</name>
</gene>
<keyword evidence="1" id="KW-1133">Transmembrane helix</keyword>
<keyword evidence="1" id="KW-0812">Transmembrane</keyword>
<accession>A0A3P5Y6A3</accession>